<keyword evidence="2" id="KW-1185">Reference proteome</keyword>
<comment type="caution">
    <text evidence="1">The sequence shown here is derived from an EMBL/GenBank/DDBJ whole genome shotgun (WGS) entry which is preliminary data.</text>
</comment>
<accession>A0ACC0BBY2</accession>
<protein>
    <submittedName>
        <fullName evidence="1">Uncharacterized protein</fullName>
    </submittedName>
</protein>
<proteinExistence type="predicted"/>
<name>A0ACC0BBY2_CATRO</name>
<organism evidence="1 2">
    <name type="scientific">Catharanthus roseus</name>
    <name type="common">Madagascar periwinkle</name>
    <name type="synonym">Vinca rosea</name>
    <dbReference type="NCBI Taxonomy" id="4058"/>
    <lineage>
        <taxon>Eukaryota</taxon>
        <taxon>Viridiplantae</taxon>
        <taxon>Streptophyta</taxon>
        <taxon>Embryophyta</taxon>
        <taxon>Tracheophyta</taxon>
        <taxon>Spermatophyta</taxon>
        <taxon>Magnoliopsida</taxon>
        <taxon>eudicotyledons</taxon>
        <taxon>Gunneridae</taxon>
        <taxon>Pentapetalae</taxon>
        <taxon>asterids</taxon>
        <taxon>lamiids</taxon>
        <taxon>Gentianales</taxon>
        <taxon>Apocynaceae</taxon>
        <taxon>Rauvolfioideae</taxon>
        <taxon>Vinceae</taxon>
        <taxon>Catharanthinae</taxon>
        <taxon>Catharanthus</taxon>
    </lineage>
</organism>
<dbReference type="EMBL" id="CM044703">
    <property type="protein sequence ID" value="KAI5670143.1"/>
    <property type="molecule type" value="Genomic_DNA"/>
</dbReference>
<gene>
    <name evidence="1" type="ORF">M9H77_10507</name>
</gene>
<reference evidence="2" key="1">
    <citation type="journal article" date="2023" name="Nat. Plants">
        <title>Single-cell RNA sequencing provides a high-resolution roadmap for understanding the multicellular compartmentation of specialized metabolism.</title>
        <authorList>
            <person name="Sun S."/>
            <person name="Shen X."/>
            <person name="Li Y."/>
            <person name="Li Y."/>
            <person name="Wang S."/>
            <person name="Li R."/>
            <person name="Zhang H."/>
            <person name="Shen G."/>
            <person name="Guo B."/>
            <person name="Wei J."/>
            <person name="Xu J."/>
            <person name="St-Pierre B."/>
            <person name="Chen S."/>
            <person name="Sun C."/>
        </authorList>
    </citation>
    <scope>NUCLEOTIDE SEQUENCE [LARGE SCALE GENOMIC DNA]</scope>
</reference>
<sequence>MPRVRCRFLLFSFFFALSSILGVSNASAGDADPVYRACVEQCEKTGCVGDKCFQHCNFSDGNLIDGPWYLQEPLYVRWKRWDCQSDCRYHCMLAREQERKELGFKPAKYHGKWPFRRVYGIQEPVSVALSVLNLGIQFHGWVSFFILVNYKLPFRPNKTPYYEYTGLWHIYAMLAMNAWFWSAVFHSRDVDLTEKLDYSSAVALIGYSLILAIFRAFSVRVEAARVIIAAPILAFVMTHILYLNLYELHYGLNVKVCAAMVIAQLVLWGVWAVVSRHPARWKLLTVVVGGSLGMLLEILDFPPLWGFVDAHALWHATTIPLTYLLWSFVRDDSEFRTSTLMKKKN</sequence>
<dbReference type="Proteomes" id="UP001060085">
    <property type="component" value="Linkage Group LG03"/>
</dbReference>
<evidence type="ECO:0000313" key="2">
    <source>
        <dbReference type="Proteomes" id="UP001060085"/>
    </source>
</evidence>
<evidence type="ECO:0000313" key="1">
    <source>
        <dbReference type="EMBL" id="KAI5670143.1"/>
    </source>
</evidence>